<gene>
    <name evidence="4" type="ORF">EIN_328860</name>
</gene>
<keyword evidence="2" id="KW-0472">Membrane</keyword>
<feature type="chain" id="PRO_5001990524" evidence="3">
    <location>
        <begin position="26"/>
        <end position="612"/>
    </location>
</feature>
<evidence type="ECO:0000256" key="3">
    <source>
        <dbReference type="SAM" id="SignalP"/>
    </source>
</evidence>
<evidence type="ECO:0000256" key="1">
    <source>
        <dbReference type="SAM" id="MobiDB-lite"/>
    </source>
</evidence>
<keyword evidence="5" id="KW-1185">Reference proteome</keyword>
<protein>
    <submittedName>
        <fullName evidence="4">Uncharacterized protein</fullName>
    </submittedName>
</protein>
<evidence type="ECO:0000256" key="2">
    <source>
        <dbReference type="SAM" id="Phobius"/>
    </source>
</evidence>
<keyword evidence="2" id="KW-1133">Transmembrane helix</keyword>
<feature type="compositionally biased region" description="Basic and acidic residues" evidence="1">
    <location>
        <begin position="484"/>
        <end position="500"/>
    </location>
</feature>
<dbReference type="RefSeq" id="XP_004185525.1">
    <property type="nucleotide sequence ID" value="XM_004185477.1"/>
</dbReference>
<feature type="transmembrane region" description="Helical" evidence="2">
    <location>
        <begin position="579"/>
        <end position="600"/>
    </location>
</feature>
<name>A0A0A1TXU3_ENTIV</name>
<feature type="region of interest" description="Disordered" evidence="1">
    <location>
        <begin position="259"/>
        <end position="278"/>
    </location>
</feature>
<keyword evidence="3" id="KW-0732">Signal</keyword>
<organism evidence="4 5">
    <name type="scientific">Entamoeba invadens IP1</name>
    <dbReference type="NCBI Taxonomy" id="370355"/>
    <lineage>
        <taxon>Eukaryota</taxon>
        <taxon>Amoebozoa</taxon>
        <taxon>Evosea</taxon>
        <taxon>Archamoebae</taxon>
        <taxon>Mastigamoebida</taxon>
        <taxon>Entamoebidae</taxon>
        <taxon>Entamoeba</taxon>
    </lineage>
</organism>
<feature type="compositionally biased region" description="Basic residues" evidence="1">
    <location>
        <begin position="259"/>
        <end position="270"/>
    </location>
</feature>
<dbReference type="AlphaFoldDB" id="A0A0A1TXU3"/>
<dbReference type="OrthoDB" id="29694at2759"/>
<reference evidence="4 5" key="1">
    <citation type="submission" date="2012-10" db="EMBL/GenBank/DDBJ databases">
        <authorList>
            <person name="Zafar N."/>
            <person name="Inman J."/>
            <person name="Hall N."/>
            <person name="Lorenzi H."/>
            <person name="Caler E."/>
        </authorList>
    </citation>
    <scope>NUCLEOTIDE SEQUENCE [LARGE SCALE GENOMIC DNA]</scope>
    <source>
        <strain evidence="4 5">IP1</strain>
    </source>
</reference>
<keyword evidence="2" id="KW-0812">Transmembrane</keyword>
<dbReference type="KEGG" id="eiv:EIN_328860"/>
<evidence type="ECO:0000313" key="4">
    <source>
        <dbReference type="EMBL" id="ELP86179.1"/>
    </source>
</evidence>
<sequence length="612" mass="70962">MVMYWHFTNKVMLLVFICIVSLTFSQPTKVVLTMSKTENVILSPPYTDLESNKCELGKHKGVLYEFKNTSPRNVKLNLDFYNNPPNKIHVALFDTTKCLVKQDSKTHLSEIRHIVRPSQTIHLAIYSTNEKGEDVDARVVVRIRSNLQVVRSSPNRGKSCPDASPLFSQMYFRGTGVKWYTIKVMKNEKRVITTCSGFTQMPVKLEIYDTCSGHLIDFTETKCNTANGVSGFFKAEKSGRVYLKVTPLPGLRKDVKTKSLKTQRRLKRKSPQVEGRRTNRSLDRYAIETFSDTQKTHYAKCEAAKVISSFYVQDNVHFMNFAKTKSECGGVSRAAYYKIFVPRKVSVQMNTCGWKNTGSSKMSVIEKCGGKCLNVKTTKCQSGRGERLLVRGESKSRWVYLRVEETDESDIGNVMVQISRIGGNLLMRRKFVRRPFWLNRILRMRGRRWRGNRRFQYGRNGRYRRFRKYQVIGKKIQQNTSKQDQNKKRQMEKKMEEKNRRERLVTNFEKSLRNKDNTIQNYNNKLNTQNQVKQEQEVNKNTFERNQKKEVKPVFLDQKVSDVKIVSLERNNSSTIVKVLLGVVGVSFLGVSGFIAYKVFLKKKTDNNYIPL</sequence>
<dbReference type="Proteomes" id="UP000014680">
    <property type="component" value="Unassembled WGS sequence"/>
</dbReference>
<feature type="region of interest" description="Disordered" evidence="1">
    <location>
        <begin position="475"/>
        <end position="500"/>
    </location>
</feature>
<dbReference type="VEuPathDB" id="AmoebaDB:EIN_328860"/>
<dbReference type="EMBL" id="KB207015">
    <property type="protein sequence ID" value="ELP86179.1"/>
    <property type="molecule type" value="Genomic_DNA"/>
</dbReference>
<accession>A0A0A1TXU3</accession>
<proteinExistence type="predicted"/>
<feature type="signal peptide" evidence="3">
    <location>
        <begin position="1"/>
        <end position="25"/>
    </location>
</feature>
<evidence type="ECO:0000313" key="5">
    <source>
        <dbReference type="Proteomes" id="UP000014680"/>
    </source>
</evidence>
<dbReference type="GeneID" id="14885149"/>
<dbReference type="OMA" id="CNTANGV"/>